<gene>
    <name evidence="3" type="ORF">GCM10007359_17000</name>
</gene>
<evidence type="ECO:0000256" key="1">
    <source>
        <dbReference type="SAM" id="MobiDB-lite"/>
    </source>
</evidence>
<reference evidence="3 4" key="1">
    <citation type="journal article" date="2014" name="Int. J. Syst. Evol. Microbiol.">
        <title>Complete genome sequence of Corynebacterium casei LMG S-19264T (=DSM 44701T), isolated from a smear-ripened cheese.</title>
        <authorList>
            <consortium name="US DOE Joint Genome Institute (JGI-PGF)"/>
            <person name="Walter F."/>
            <person name="Albersmeier A."/>
            <person name="Kalinowski J."/>
            <person name="Ruckert C."/>
        </authorList>
    </citation>
    <scope>NUCLEOTIDE SEQUENCE [LARGE SCALE GENOMIC DNA]</scope>
    <source>
        <strain evidence="3 4">CCM 8669</strain>
    </source>
</reference>
<dbReference type="InterPro" id="IPR002629">
    <property type="entry name" value="Met_Synth_C/arc"/>
</dbReference>
<feature type="domain" description="Cobalamin-independent methionine synthase MetE C-terminal/archaeal" evidence="2">
    <location>
        <begin position="11"/>
        <end position="69"/>
    </location>
</feature>
<dbReference type="Proteomes" id="UP000600171">
    <property type="component" value="Unassembled WGS sequence"/>
</dbReference>
<evidence type="ECO:0000313" key="4">
    <source>
        <dbReference type="Proteomes" id="UP000600171"/>
    </source>
</evidence>
<evidence type="ECO:0000313" key="3">
    <source>
        <dbReference type="EMBL" id="GGH64576.1"/>
    </source>
</evidence>
<proteinExistence type="predicted"/>
<name>A0A917IV64_9MICC</name>
<dbReference type="GO" id="GO:0008270">
    <property type="term" value="F:zinc ion binding"/>
    <property type="evidence" value="ECO:0007669"/>
    <property type="project" value="InterPro"/>
</dbReference>
<feature type="compositionally biased region" description="Polar residues" evidence="1">
    <location>
        <begin position="26"/>
        <end position="36"/>
    </location>
</feature>
<comment type="caution">
    <text evidence="3">The sequence shown here is derived from an EMBL/GenBank/DDBJ whole genome shotgun (WGS) entry which is preliminary data.</text>
</comment>
<feature type="domain" description="Cobalamin-independent methionine synthase MetE C-terminal/archaeal" evidence="2">
    <location>
        <begin position="196"/>
        <end position="386"/>
    </location>
</feature>
<dbReference type="EMBL" id="BMDC01000003">
    <property type="protein sequence ID" value="GGH64576.1"/>
    <property type="molecule type" value="Genomic_DNA"/>
</dbReference>
<dbReference type="PANTHER" id="PTHR43844">
    <property type="entry name" value="METHIONINE SYNTHASE"/>
    <property type="match status" value="1"/>
</dbReference>
<dbReference type="RefSeq" id="WP_188359949.1">
    <property type="nucleotide sequence ID" value="NZ_BMDC01000003.1"/>
</dbReference>
<dbReference type="CDD" id="cd03311">
    <property type="entry name" value="CIMS_C_terminal_like"/>
    <property type="match status" value="1"/>
</dbReference>
<feature type="region of interest" description="Disordered" evidence="1">
    <location>
        <begin position="1"/>
        <end position="36"/>
    </location>
</feature>
<keyword evidence="4" id="KW-1185">Reference proteome</keyword>
<dbReference type="AlphaFoldDB" id="A0A917IV64"/>
<dbReference type="PANTHER" id="PTHR43844:SF2">
    <property type="entry name" value="SYNTHASE, VITAMIN-B12 INDEPENDENT, PUTATIVE (AFU_ORTHOLOGUE AFUA_3G12060)-RELATED"/>
    <property type="match status" value="1"/>
</dbReference>
<dbReference type="Gene3D" id="3.20.20.210">
    <property type="match status" value="1"/>
</dbReference>
<sequence>MALHHSTDRILTTHVGSLPRPERLLSANTDRQNGSLSEDDFQKVLAEEVEAVVKKQVETGIDIVNDGEYGHSTTRNNDFGSWWTYSFLRTGGLELTDTSEEELFATPGNGRLNSFKVRRDWNKYADFYSTLNLRNENDGVFPVATGPLTYIGQEDVAADVRNVSNAVKSTGATEGFVAALSPGSAARIGNKYYKTDKEWLFAWADVLKEEYKAIAGAGLSIQIDDPSFAESWDQLVPEPTIEQYIEFTELAVEAQNYALADIPEDQVRFHLCWGSWHGPHSTDIELKHILPTLLELKVGGFTFEAANARHAHEWKEWEKVDLGKKILYPGCVSHSTNVVEHPELVAQRIEQFASVVPKENIVASTDCGLGGRLHEDIAWAKLRSLTEGAAIASERLF</sequence>
<dbReference type="GO" id="GO:0003871">
    <property type="term" value="F:5-methyltetrahydropteroyltriglutamate-homocysteine S-methyltransferase activity"/>
    <property type="evidence" value="ECO:0007669"/>
    <property type="project" value="InterPro"/>
</dbReference>
<accession>A0A917IV64</accession>
<dbReference type="Pfam" id="PF01717">
    <property type="entry name" value="Meth_synt_2"/>
    <property type="match status" value="2"/>
</dbReference>
<evidence type="ECO:0000259" key="2">
    <source>
        <dbReference type="Pfam" id="PF01717"/>
    </source>
</evidence>
<dbReference type="SUPFAM" id="SSF51726">
    <property type="entry name" value="UROD/MetE-like"/>
    <property type="match status" value="1"/>
</dbReference>
<protein>
    <submittedName>
        <fullName evidence="3">Methionine synthase</fullName>
    </submittedName>
</protein>
<organism evidence="3 4">
    <name type="scientific">Rothia aerolata</name>
    <dbReference type="NCBI Taxonomy" id="1812262"/>
    <lineage>
        <taxon>Bacteria</taxon>
        <taxon>Bacillati</taxon>
        <taxon>Actinomycetota</taxon>
        <taxon>Actinomycetes</taxon>
        <taxon>Micrococcales</taxon>
        <taxon>Micrococcaceae</taxon>
        <taxon>Rothia</taxon>
    </lineage>
</organism>
<dbReference type="InterPro" id="IPR038071">
    <property type="entry name" value="UROD/MetE-like_sf"/>
</dbReference>
<dbReference type="GO" id="GO:0009086">
    <property type="term" value="P:methionine biosynthetic process"/>
    <property type="evidence" value="ECO:0007669"/>
    <property type="project" value="InterPro"/>
</dbReference>